<dbReference type="Pfam" id="PF03567">
    <property type="entry name" value="Sulfotransfer_2"/>
    <property type="match status" value="1"/>
</dbReference>
<dbReference type="EMBL" id="QXGH01000020">
    <property type="protein sequence ID" value="RHW25953.1"/>
    <property type="molecule type" value="Genomic_DNA"/>
</dbReference>
<evidence type="ECO:0000256" key="6">
    <source>
        <dbReference type="ARBA" id="ARBA00023136"/>
    </source>
</evidence>
<keyword evidence="2 8" id="KW-0808">Transferase</keyword>
<dbReference type="GO" id="GO:0008146">
    <property type="term" value="F:sulfotransferase activity"/>
    <property type="evidence" value="ECO:0007669"/>
    <property type="project" value="InterPro"/>
</dbReference>
<accession>A0A417Y006</accession>
<dbReference type="GO" id="GO:0016020">
    <property type="term" value="C:membrane"/>
    <property type="evidence" value="ECO:0007669"/>
    <property type="project" value="InterPro"/>
</dbReference>
<evidence type="ECO:0000313" key="9">
    <source>
        <dbReference type="Proteomes" id="UP000283644"/>
    </source>
</evidence>
<dbReference type="PANTHER" id="PTHR12137">
    <property type="entry name" value="CARBOHYDRATE SULFOTRANSFERASE"/>
    <property type="match status" value="1"/>
</dbReference>
<evidence type="ECO:0000256" key="5">
    <source>
        <dbReference type="ARBA" id="ARBA00023034"/>
    </source>
</evidence>
<evidence type="ECO:0000256" key="3">
    <source>
        <dbReference type="ARBA" id="ARBA00022692"/>
    </source>
</evidence>
<name>A0A417Y006_9ACTN</name>
<evidence type="ECO:0000313" key="8">
    <source>
        <dbReference type="EMBL" id="RHW25953.1"/>
    </source>
</evidence>
<evidence type="ECO:0000256" key="7">
    <source>
        <dbReference type="ARBA" id="ARBA00023180"/>
    </source>
</evidence>
<keyword evidence="4" id="KW-1133">Transmembrane helix</keyword>
<dbReference type="AlphaFoldDB" id="A0A417Y006"/>
<keyword evidence="5" id="KW-0333">Golgi apparatus</keyword>
<evidence type="ECO:0000256" key="2">
    <source>
        <dbReference type="ARBA" id="ARBA00022679"/>
    </source>
</evidence>
<dbReference type="Proteomes" id="UP000283644">
    <property type="component" value="Unassembled WGS sequence"/>
</dbReference>
<keyword evidence="3" id="KW-0812">Transmembrane</keyword>
<keyword evidence="6" id="KW-0472">Membrane</keyword>
<evidence type="ECO:0000256" key="1">
    <source>
        <dbReference type="ARBA" id="ARBA00004323"/>
    </source>
</evidence>
<sequence length="269" mass="31079">MPHTGQGPRERRPWGSGTNLRRRTMKAEASTYFRHGEYRIDHLTHISRRHRVVYLEVPKTGCTVIKRVLQHSESGGTQPSPGVSVHQRDASPLGAPLRDGFDLDELFGEHSPWLTFAFVRNPYSRLLSCYLDKIGPPHRRSYRDVKVHNLGLAPDDKVSFREFLERVSEQPKRKMDIHWSPQTRLTGWGKISLDFIGRFESFEADLRRLMTVSGVTAPDELLTRRAGHATDAHRRLDEYYSDDRCATLVREIYARDFDAFGYGRDVRFA</sequence>
<evidence type="ECO:0000256" key="4">
    <source>
        <dbReference type="ARBA" id="ARBA00022989"/>
    </source>
</evidence>
<dbReference type="OrthoDB" id="288532at2"/>
<protein>
    <submittedName>
        <fullName evidence="8">Sulfotransferase family protein</fullName>
    </submittedName>
</protein>
<dbReference type="GO" id="GO:0016051">
    <property type="term" value="P:carbohydrate biosynthetic process"/>
    <property type="evidence" value="ECO:0007669"/>
    <property type="project" value="InterPro"/>
</dbReference>
<dbReference type="InterPro" id="IPR018011">
    <property type="entry name" value="Carb_sulfotrans_8-10"/>
</dbReference>
<keyword evidence="7" id="KW-0325">Glycoprotein</keyword>
<reference evidence="8 9" key="1">
    <citation type="submission" date="2018-09" db="EMBL/GenBank/DDBJ databases">
        <title>Genome sequencing of Nocardioides immobilis CCTCC AB 2017083 for comparison to Nocardioides silvaticus.</title>
        <authorList>
            <person name="Li C."/>
            <person name="Wang G."/>
        </authorList>
    </citation>
    <scope>NUCLEOTIDE SEQUENCE [LARGE SCALE GENOMIC DNA]</scope>
    <source>
        <strain evidence="8 9">CCTCC AB 2017083</strain>
    </source>
</reference>
<comment type="subcellular location">
    <subcellularLocation>
        <location evidence="1">Golgi apparatus membrane</location>
        <topology evidence="1">Single-pass type II membrane protein</topology>
    </subcellularLocation>
</comment>
<proteinExistence type="predicted"/>
<dbReference type="InterPro" id="IPR005331">
    <property type="entry name" value="Sulfotransferase"/>
</dbReference>
<dbReference type="PANTHER" id="PTHR12137:SF54">
    <property type="entry name" value="CARBOHYDRATE SULFOTRANSFERASE"/>
    <property type="match status" value="1"/>
</dbReference>
<gene>
    <name evidence="8" type="ORF">D0Z08_16605</name>
</gene>
<comment type="caution">
    <text evidence="8">The sequence shown here is derived from an EMBL/GenBank/DDBJ whole genome shotgun (WGS) entry which is preliminary data.</text>
</comment>
<organism evidence="8 9">
    <name type="scientific">Nocardioides immobilis</name>
    <dbReference type="NCBI Taxonomy" id="2049295"/>
    <lineage>
        <taxon>Bacteria</taxon>
        <taxon>Bacillati</taxon>
        <taxon>Actinomycetota</taxon>
        <taxon>Actinomycetes</taxon>
        <taxon>Propionibacteriales</taxon>
        <taxon>Nocardioidaceae</taxon>
        <taxon>Nocardioides</taxon>
    </lineage>
</organism>
<keyword evidence="9" id="KW-1185">Reference proteome</keyword>